<reference evidence="5 6" key="1">
    <citation type="journal article" date="2015" name="Stand. Genomic Sci.">
        <title>Genomic Encyclopedia of Bacterial and Archaeal Type Strains, Phase III: the genomes of soil and plant-associated and newly described type strains.</title>
        <authorList>
            <person name="Whitman W.B."/>
            <person name="Woyke T."/>
            <person name="Klenk H.P."/>
            <person name="Zhou Y."/>
            <person name="Lilburn T.G."/>
            <person name="Beck B.J."/>
            <person name="De Vos P."/>
            <person name="Vandamme P."/>
            <person name="Eisen J.A."/>
            <person name="Garrity G."/>
            <person name="Hugenholtz P."/>
            <person name="Kyrpides N.C."/>
        </authorList>
    </citation>
    <scope>NUCLEOTIDE SEQUENCE [LARGE SCALE GENOMIC DNA]</scope>
    <source>
        <strain evidence="5 6">VKM Ac-2538</strain>
    </source>
</reference>
<proteinExistence type="predicted"/>
<dbReference type="EMBL" id="SLWM01000003">
    <property type="protein sequence ID" value="TCO27928.1"/>
    <property type="molecule type" value="Genomic_DNA"/>
</dbReference>
<dbReference type="InterPro" id="IPR016163">
    <property type="entry name" value="Ald_DH_C"/>
</dbReference>
<dbReference type="InterPro" id="IPR011975">
    <property type="entry name" value="PaaN_2"/>
</dbReference>
<evidence type="ECO:0000313" key="6">
    <source>
        <dbReference type="Proteomes" id="UP000295818"/>
    </source>
</evidence>
<dbReference type="Proteomes" id="UP000295818">
    <property type="component" value="Unassembled WGS sequence"/>
</dbReference>
<dbReference type="RefSeq" id="WP_132191629.1">
    <property type="nucleotide sequence ID" value="NZ_SLWM01000003.1"/>
</dbReference>
<dbReference type="SUPFAM" id="SSF53720">
    <property type="entry name" value="ALDH-like"/>
    <property type="match status" value="1"/>
</dbReference>
<dbReference type="PANTHER" id="PTHR42862">
    <property type="entry name" value="DELTA-1-PYRROLINE-5-CARBOXYLATE DEHYDROGENASE 1, ISOFORM A-RELATED"/>
    <property type="match status" value="1"/>
</dbReference>
<dbReference type="Gene3D" id="3.40.309.10">
    <property type="entry name" value="Aldehyde Dehydrogenase, Chain A, domain 2"/>
    <property type="match status" value="1"/>
</dbReference>
<dbReference type="NCBIfam" id="TIGR02288">
    <property type="entry name" value="PaaN_2"/>
    <property type="match status" value="1"/>
</dbReference>
<dbReference type="Pfam" id="PF00171">
    <property type="entry name" value="Aldedh"/>
    <property type="match status" value="1"/>
</dbReference>
<gene>
    <name evidence="5" type="ORF">EV644_103632</name>
</gene>
<evidence type="ECO:0000256" key="1">
    <source>
        <dbReference type="ARBA" id="ARBA00023002"/>
    </source>
</evidence>
<dbReference type="Gene3D" id="3.40.605.10">
    <property type="entry name" value="Aldehyde Dehydrogenase, Chain A, domain 1"/>
    <property type="match status" value="1"/>
</dbReference>
<name>A0ABY2BRG6_9ACTN</name>
<evidence type="ECO:0000256" key="2">
    <source>
        <dbReference type="ARBA" id="ARBA00023027"/>
    </source>
</evidence>
<keyword evidence="1" id="KW-0560">Oxidoreductase</keyword>
<evidence type="ECO:0000313" key="5">
    <source>
        <dbReference type="EMBL" id="TCO27928.1"/>
    </source>
</evidence>
<accession>A0ABY2BRG6</accession>
<feature type="compositionally biased region" description="Polar residues" evidence="3">
    <location>
        <begin position="62"/>
        <end position="78"/>
    </location>
</feature>
<protein>
    <submittedName>
        <fullName evidence="5">Phenylacetic acid degradation protein paaN</fullName>
    </submittedName>
</protein>
<organism evidence="5 6">
    <name type="scientific">Kribbella orskensis</name>
    <dbReference type="NCBI Taxonomy" id="2512216"/>
    <lineage>
        <taxon>Bacteria</taxon>
        <taxon>Bacillati</taxon>
        <taxon>Actinomycetota</taxon>
        <taxon>Actinomycetes</taxon>
        <taxon>Propionibacteriales</taxon>
        <taxon>Kribbellaceae</taxon>
        <taxon>Kribbella</taxon>
    </lineage>
</organism>
<dbReference type="InterPro" id="IPR050485">
    <property type="entry name" value="Proline_metab_enzyme"/>
</dbReference>
<keyword evidence="2" id="KW-0520">NAD</keyword>
<sequence length="561" mass="60035">MTSTTAAGWLETHRERLDGALEAIRSRGYYSAYPESPSPRVYGENAAADGKAAFEAHRGTTYPVQTPGANGTVTTEQSPYGVPLDVQYPRTTESSLDELLDAARRGMTDWRNAGVDGRVGVTLEILDRLHKRIFELANAVQHTSGQAFVMAFQAGGAHALDRALEAIAYASEEMNRYPTTAVWEKPAKGDSIRLQKNFTVVGRGVALVIGCNTFPTWNSWPGLFASLVTGNAVIVKPHPLAVLPLALTVEVCREVLAEAGFDPNLVTLAAERPGDGLAKPLALRPEVKIIDFTGGSEFGQWLEQNATQAEVFTEKAGVNAVIIDSTDSFKALCNNLAFTLSLYSGQMCTTTQNLFVPADGIETDEGHKSFDEVGAGIANSIGKLLGDDARAVELLGGIVNPGVITRLELAPEYGDVVLESRAIKHPAYEDAVVRTPLLVAIDAKDEEVYGQECFGPVSFLVRTAGTAESIDLFRQTVDEGGAMTAGVYSTDEQTLEQVRDAALDVGVALSENLTGQVFVNQSAAFSDFHGTGANPAANATYTDGAYVASRFRVIQSRRHVA</sequence>
<feature type="domain" description="Aldehyde dehydrogenase" evidence="4">
    <location>
        <begin position="87"/>
        <end position="506"/>
    </location>
</feature>
<keyword evidence="6" id="KW-1185">Reference proteome</keyword>
<feature type="region of interest" description="Disordered" evidence="3">
    <location>
        <begin position="61"/>
        <end position="83"/>
    </location>
</feature>
<dbReference type="PANTHER" id="PTHR42862:SF1">
    <property type="entry name" value="DELTA-1-PYRROLINE-5-CARBOXYLATE DEHYDROGENASE 2, ISOFORM A-RELATED"/>
    <property type="match status" value="1"/>
</dbReference>
<dbReference type="InterPro" id="IPR015590">
    <property type="entry name" value="Aldehyde_DH_dom"/>
</dbReference>
<evidence type="ECO:0000259" key="4">
    <source>
        <dbReference type="Pfam" id="PF00171"/>
    </source>
</evidence>
<comment type="caution">
    <text evidence="5">The sequence shown here is derived from an EMBL/GenBank/DDBJ whole genome shotgun (WGS) entry which is preliminary data.</text>
</comment>
<dbReference type="InterPro" id="IPR016161">
    <property type="entry name" value="Ald_DH/histidinol_DH"/>
</dbReference>
<dbReference type="InterPro" id="IPR016162">
    <property type="entry name" value="Ald_DH_N"/>
</dbReference>
<evidence type="ECO:0000256" key="3">
    <source>
        <dbReference type="SAM" id="MobiDB-lite"/>
    </source>
</evidence>